<reference evidence="4 5" key="1">
    <citation type="submission" date="2019-03" db="EMBL/GenBank/DDBJ databases">
        <title>San Antonio Military Medical Center submission to MRSN (WRAIR), pending publication.</title>
        <authorList>
            <person name="Blyth D.M."/>
            <person name="Mccarthy S.L."/>
            <person name="Schall S.E."/>
            <person name="Stam J.A."/>
            <person name="Ong A.C."/>
            <person name="Mcgann P.T."/>
        </authorList>
    </citation>
    <scope>NUCLEOTIDE SEQUENCE [LARGE SCALE GENOMIC DNA]</scope>
    <source>
        <strain evidence="4 5">MRSN571793</strain>
    </source>
</reference>
<dbReference type="Gene3D" id="3.40.50.1460">
    <property type="match status" value="1"/>
</dbReference>
<dbReference type="Pfam" id="PF01364">
    <property type="entry name" value="Peptidase_C25"/>
    <property type="match status" value="1"/>
</dbReference>
<dbReference type="SUPFAM" id="SSF52129">
    <property type="entry name" value="Caspase-like"/>
    <property type="match status" value="1"/>
</dbReference>
<dbReference type="AlphaFoldDB" id="A0A4Y8KTV1"/>
<evidence type="ECO:0000256" key="2">
    <source>
        <dbReference type="SAM" id="SignalP"/>
    </source>
</evidence>
<dbReference type="GO" id="GO:0006508">
    <property type="term" value="P:proteolysis"/>
    <property type="evidence" value="ECO:0007669"/>
    <property type="project" value="InterPro"/>
</dbReference>
<accession>A0A4Y8KTV1</accession>
<dbReference type="Gene3D" id="3.40.50.10390">
    <property type="entry name" value="Gingipain r, domain 1"/>
    <property type="match status" value="1"/>
</dbReference>
<dbReference type="InterPro" id="IPR001769">
    <property type="entry name" value="Gingipain"/>
</dbReference>
<dbReference type="CDD" id="cd02258">
    <property type="entry name" value="Peptidase_C25_N"/>
    <property type="match status" value="1"/>
</dbReference>
<dbReference type="GO" id="GO:0008234">
    <property type="term" value="F:cysteine-type peptidase activity"/>
    <property type="evidence" value="ECO:0007669"/>
    <property type="project" value="InterPro"/>
</dbReference>
<keyword evidence="5" id="KW-1185">Reference proteome</keyword>
<feature type="signal peptide" evidence="2">
    <location>
        <begin position="1"/>
        <end position="25"/>
    </location>
</feature>
<evidence type="ECO:0000256" key="1">
    <source>
        <dbReference type="ARBA" id="ARBA00022729"/>
    </source>
</evidence>
<dbReference type="InterPro" id="IPR029031">
    <property type="entry name" value="Gingipain_N_sf"/>
</dbReference>
<feature type="chain" id="PRO_5021393887" evidence="2">
    <location>
        <begin position="26"/>
        <end position="1176"/>
    </location>
</feature>
<dbReference type="OrthoDB" id="9809780at2"/>
<organism evidence="4 5">
    <name type="scientific">Dysgonomonas capnocytophagoides</name>
    <dbReference type="NCBI Taxonomy" id="45254"/>
    <lineage>
        <taxon>Bacteria</taxon>
        <taxon>Pseudomonadati</taxon>
        <taxon>Bacteroidota</taxon>
        <taxon>Bacteroidia</taxon>
        <taxon>Bacteroidales</taxon>
        <taxon>Dysgonomonadaceae</taxon>
        <taxon>Dysgonomonas</taxon>
    </lineage>
</organism>
<keyword evidence="1 2" id="KW-0732">Signal</keyword>
<feature type="domain" description="Gingipain" evidence="3">
    <location>
        <begin position="410"/>
        <end position="804"/>
    </location>
</feature>
<dbReference type="Gene3D" id="2.60.40.4070">
    <property type="match status" value="1"/>
</dbReference>
<evidence type="ECO:0000313" key="4">
    <source>
        <dbReference type="EMBL" id="TFD91920.1"/>
    </source>
</evidence>
<protein>
    <submittedName>
        <fullName evidence="4">Type IX secretion system sortase PorU</fullName>
    </submittedName>
</protein>
<gene>
    <name evidence="4" type="primary">porU</name>
    <name evidence="4" type="ORF">E2605_19305</name>
</gene>
<dbReference type="NCBIfam" id="NF033707">
    <property type="entry name" value="T9SS_sortase"/>
    <property type="match status" value="1"/>
</dbReference>
<name>A0A4Y8KTV1_9BACT</name>
<comment type="caution">
    <text evidence="4">The sequence shown here is derived from an EMBL/GenBank/DDBJ whole genome shotgun (WGS) entry which is preliminary data.</text>
</comment>
<dbReference type="Proteomes" id="UP000297861">
    <property type="component" value="Unassembled WGS sequence"/>
</dbReference>
<dbReference type="STRING" id="1121485.GCA_000426485_03023"/>
<proteinExistence type="predicted"/>
<sequence>MRILVRKKLFILFTLVLCVSFRLSAVDNDGSRYAKNSVLSQGKWYKIKISETGIYKLTYKDLKKIGLSNPQNVKVYGYGGWIINEDFTKPYIDDLPQVSIWMNRSRNDFKNEDDYILFYGRGNIKWTYNKTTTEFEQTQNPYSSDNYYFITESDEDPKLIGIQGSLPLADNVVNSYNDYVLHEQELINPGETGREMLGENFLKTSTVNVQLNTEGATTDPAVLRCSFIARTVFTSGKLTIDFNGSYLDALSTSVPLGDNTYLIATQMSSPLSVNALQNQNTVKLTYTKGYTSDKNVYLNYLRLNYKRNLKPYGAVTLFRNTTLASNLGFKIASASSDLLVFDVTSNTAPVRIDAQLSGSTLQFAADNNTIKEYAMVDLAKLSDIPTPTYEGKGLGAIANQNLHALESADMVIIVRDFLKSYAQQLADLHNNESGLTSIIVSPEDIYNEFSSGKPDASAYRRFMKMFYDRADGGENRPQYLMLFGGGTFDNQLKQDWADEASKSMLLTYQSENYLTEVGSYVSDDYFGLLDDKSVVRTEEPITSTNPFDSIFDLSKAKLDISIGRLPVRSASSAANTVAKIAAYIENKNKGIWQNNITFVADDAVAGSNSTESEREHMQDAERFSAGITASYPDFVVSKIYEDAYERVIESGGARYPDANRALLDRINKGTLMLNFIGHGSTTSWTHEYLLTMANIESLNNDKLPLWITATCDFGRFDANASSGGEAALLKEEGGAIAMMTTVRAVYIRNNRTMNESLMKYLFKKKNGKTPRLGDILREAKNDALLFDDSNKLRFVLLGDPALTLAYPEDTYKVRITEMNDRDADADDINIQALDNTVIKGIIENQNGDVAEDFNGTLESLVFDAKQTLRTRGNTSSGTPNPDKIAIDYTDYTNTLFTGKVDIVNGEFIVNFVAPKDILYADDKGKMSLYAYDNSDSKKKAQGSFYNYTIGGTNTNMPEEENPPVISKMFLNNEQFKDGGYVNSTPLFYAEVSDDTGINLSNAIGHNISLVLDGITTYDLSSYFTNKGGSNKEGSISFQMPQMSEGEHKIEFRIWDVFNNSAAETLRFVVTDDYAPSIYSFEIWGNPAKDATRFVINTNTPQSNVDIILRVYSLTGALVWMTQKNQAADTLNRYIYEWDLNTNGGRLQPGVYICSVQVNINGRLSSVKAEKLIVTAR</sequence>
<evidence type="ECO:0000313" key="5">
    <source>
        <dbReference type="Proteomes" id="UP000297861"/>
    </source>
</evidence>
<dbReference type="EMBL" id="SOML01000020">
    <property type="protein sequence ID" value="TFD91920.1"/>
    <property type="molecule type" value="Genomic_DNA"/>
</dbReference>
<evidence type="ECO:0000259" key="3">
    <source>
        <dbReference type="Pfam" id="PF01364"/>
    </source>
</evidence>
<dbReference type="InterPro" id="IPR029030">
    <property type="entry name" value="Caspase-like_dom_sf"/>
</dbReference>